<dbReference type="InterPro" id="IPR025528">
    <property type="entry name" value="BrnA_antitoxin"/>
</dbReference>
<dbReference type="EMBL" id="RRUE01000001">
    <property type="protein sequence ID" value="RRN45773.1"/>
    <property type="molecule type" value="Genomic_DNA"/>
</dbReference>
<proteinExistence type="predicted"/>
<evidence type="ECO:0000313" key="2">
    <source>
        <dbReference type="Proteomes" id="UP000270261"/>
    </source>
</evidence>
<dbReference type="OrthoDB" id="9796641at2"/>
<reference evidence="1 2" key="1">
    <citation type="submission" date="2018-11" db="EMBL/GenBank/DDBJ databases">
        <title>Genome sequencing of Lautropia sp. KCOM 2505 (= ChDC F240).</title>
        <authorList>
            <person name="Kook J.-K."/>
            <person name="Park S.-N."/>
            <person name="Lim Y.K."/>
        </authorList>
    </citation>
    <scope>NUCLEOTIDE SEQUENCE [LARGE SCALE GENOMIC DNA]</scope>
    <source>
        <strain evidence="1 2">KCOM 2505</strain>
    </source>
</reference>
<sequence length="112" mass="12536">MTIVRKTLADLPPISPERAAELRAMAERPDSEIDLGEAPELDAEGWRNAIPGKFFRPLKTQITIRVDKDVLHWLKSGGSGYQSRLNAILREAMVREQKDETARQPKAEAISA</sequence>
<keyword evidence="2" id="KW-1185">Reference proteome</keyword>
<name>A0A426FSU5_9BURK</name>
<dbReference type="Pfam" id="PF14384">
    <property type="entry name" value="BrnA_antitoxin"/>
    <property type="match status" value="1"/>
</dbReference>
<evidence type="ECO:0000313" key="1">
    <source>
        <dbReference type="EMBL" id="RRN45773.1"/>
    </source>
</evidence>
<evidence type="ECO:0008006" key="3">
    <source>
        <dbReference type="Google" id="ProtNLM"/>
    </source>
</evidence>
<gene>
    <name evidence="1" type="ORF">EHV23_06435</name>
</gene>
<protein>
    <recommendedName>
        <fullName evidence="3">Cytoplasmic protein</fullName>
    </recommendedName>
</protein>
<dbReference type="Proteomes" id="UP000270261">
    <property type="component" value="Unassembled WGS sequence"/>
</dbReference>
<organism evidence="1 2">
    <name type="scientific">Lautropia dentalis</name>
    <dbReference type="NCBI Taxonomy" id="2490857"/>
    <lineage>
        <taxon>Bacteria</taxon>
        <taxon>Pseudomonadati</taxon>
        <taxon>Pseudomonadota</taxon>
        <taxon>Betaproteobacteria</taxon>
        <taxon>Burkholderiales</taxon>
        <taxon>Burkholderiaceae</taxon>
        <taxon>Lautropia</taxon>
    </lineage>
</organism>
<comment type="caution">
    <text evidence="1">The sequence shown here is derived from an EMBL/GenBank/DDBJ whole genome shotgun (WGS) entry which is preliminary data.</text>
</comment>
<accession>A0A426FSU5</accession>
<dbReference type="AlphaFoldDB" id="A0A426FSU5"/>